<dbReference type="EMBL" id="KT159937">
    <property type="protein sequence ID" value="AKR04225.1"/>
    <property type="molecule type" value="Genomic_DNA"/>
</dbReference>
<evidence type="ECO:0000256" key="1">
    <source>
        <dbReference type="ARBA" id="ARBA00004328"/>
    </source>
</evidence>
<evidence type="ECO:0000256" key="2">
    <source>
        <dbReference type="ARBA" id="ARBA00022844"/>
    </source>
</evidence>
<dbReference type="InterPro" id="IPR004972">
    <property type="entry name" value="P4B"/>
</dbReference>
<keyword evidence="2" id="KW-0946">Virion</keyword>
<keyword evidence="6" id="KW-1185">Reference proteome</keyword>
<reference evidence="5 6" key="1">
    <citation type="journal article" date="2015" name="J. Virol.">
        <title>Salmon gill poxvirus, the deepest representative of the Chordopoxvirinae.</title>
        <authorList>
            <person name="Gjessing M.C."/>
            <person name="Yutin N."/>
            <person name="Tengs T."/>
            <person name="Senkevich T."/>
            <person name="Koonin E.V."/>
            <person name="Ronning H.P."/>
            <person name="Alarson M."/>
            <person name="Ylving S."/>
            <person name="Lie K.-I."/>
            <person name="Saure B."/>
            <person name="Tran L."/>
            <person name="Moss B."/>
            <person name="Dale O.B."/>
        </authorList>
    </citation>
    <scope>NUCLEOTIDE SEQUENCE [LARGE SCALE GENOMIC DNA]</scope>
    <source>
        <strain evidence="5">2012-04-F277-L3G</strain>
    </source>
</reference>
<name>A0A0H4Y145_9POXV</name>
<gene>
    <name evidence="5" type="ORF">SGPV101</name>
</gene>
<dbReference type="GeneID" id="25392268"/>
<dbReference type="Proteomes" id="UP000105007">
    <property type="component" value="Segment"/>
</dbReference>
<dbReference type="OrthoDB" id="798at10239"/>
<dbReference type="RefSeq" id="YP_009162473.1">
    <property type="nucleotide sequence ID" value="NC_027707.1"/>
</dbReference>
<protein>
    <recommendedName>
        <fullName evidence="4">Virion core protein 4b</fullName>
    </recommendedName>
</protein>
<evidence type="ECO:0000313" key="5">
    <source>
        <dbReference type="EMBL" id="AKR04225.1"/>
    </source>
</evidence>
<comment type="subcellular location">
    <subcellularLocation>
        <location evidence="1">Virion</location>
    </subcellularLocation>
</comment>
<evidence type="ECO:0000256" key="3">
    <source>
        <dbReference type="ARBA" id="ARBA00025179"/>
    </source>
</evidence>
<accession>A0A0H4Y145</accession>
<organism evidence="5 6">
    <name type="scientific">Salmon gill poxvirus</name>
    <dbReference type="NCBI Taxonomy" id="1680908"/>
    <lineage>
        <taxon>Viruses</taxon>
        <taxon>Varidnaviria</taxon>
        <taxon>Bamfordvirae</taxon>
        <taxon>Nucleocytoviricota</taxon>
        <taxon>Pokkesviricetes</taxon>
        <taxon>Chitovirales</taxon>
        <taxon>Poxviridae</taxon>
        <taxon>Chordopoxvirinae</taxon>
        <taxon>Salmonpoxvirus</taxon>
        <taxon>Salmonpoxvirus gillpox</taxon>
        <taxon>Salmon gillpox virus</taxon>
    </lineage>
</organism>
<evidence type="ECO:0000256" key="4">
    <source>
        <dbReference type="ARBA" id="ARBA00032365"/>
    </source>
</evidence>
<sequence length="741" mass="82176">MSTSKCFCGKHKFHPISLNKLGLPDCNYFAISSKNDDHDLVNDMSGGMTTESNLLDMDTASLNSTLDSDVLVDHGMSMTQSSTDFAPVGHTIHGMTCGANCPTCALVNSCKLYLSSDTCGGAAPVKKKVTKKAGSDTSKKPEKFASIQDLASSIENVDVSVKRLASYIFTKLKGVVSSGKLTLQQISDLYVGQDIRLSEESFKRMVNMVVKMFKEQSTGTPWNHVLNIIRYKGKDSNVIKTELKNLDVIAENNDYNQITELSIYQSSEFSDISDFENGLLVYGGPMDSINPILVAMFGVKMAGFENCSVRGDSYSLVKQLYHGGTVDETNIALLNSRFIDTPDDRVYLNGTTDEISTEIQRIILHMSLRKILLRVRSGDFKRVGSMKAFDWIHKMTNMNGYNIRCKEDKTLDMCLRVLGHKSFIIKQSGGGMTSCPFVTIPVHEAIDLANDNIGIGNDVLSMIDYNNFTKRFEMKPLHKTPVTSNPGLFPVRFPNEFEIGNQFNHMAPHFNHLLQNPLANQGHQMPGSFAYNTSNGRSSITGTGTMVFFIERQKTVRSMDKACFSYGRNSFGMPLMYDKKITTEYGTTYYIKSAVCYRPKEFSGFGQPIVEGSPCFTILFTKKGPWIYDPYDSVSGTGRDQTMTRALMSMWTRDTADGKGVNDYDTWLALDPLAPMIAAKKSDIANGKKSFVDGLISDELAHDLIGSYCCILMYSQDVDSYKNDNMTSGLVIKNLTGCCLA</sequence>
<dbReference type="KEGG" id="vg:25392268"/>
<proteinExistence type="predicted"/>
<evidence type="ECO:0000313" key="6">
    <source>
        <dbReference type="Proteomes" id="UP000105007"/>
    </source>
</evidence>
<comment type="function">
    <text evidence="3">Major component of the virion core that undergoes proteolytic processing during the immature virion (IV) to mature virion (MV) transition. Essential for the formation of a structurally normal core.</text>
</comment>
<dbReference type="GO" id="GO:0044423">
    <property type="term" value="C:virion component"/>
    <property type="evidence" value="ECO:0007669"/>
    <property type="project" value="UniProtKB-KW"/>
</dbReference>
<dbReference type="Pfam" id="PF03292">
    <property type="entry name" value="Pox_P4B"/>
    <property type="match status" value="2"/>
</dbReference>